<keyword evidence="3" id="KW-0812">Transmembrane</keyword>
<dbReference type="GO" id="GO:0015225">
    <property type="term" value="F:biotin transmembrane transporter activity"/>
    <property type="evidence" value="ECO:0007669"/>
    <property type="project" value="UniProtKB-UniRule"/>
</dbReference>
<gene>
    <name evidence="4" type="ORF">BSQ44_07665</name>
</gene>
<name>A0A1L3SYG9_9HYPH</name>
<feature type="transmembrane region" description="Helical" evidence="3">
    <location>
        <begin position="100"/>
        <end position="123"/>
    </location>
</feature>
<dbReference type="Proteomes" id="UP000182840">
    <property type="component" value="Chromosome"/>
</dbReference>
<dbReference type="GO" id="GO:0005886">
    <property type="term" value="C:plasma membrane"/>
    <property type="evidence" value="ECO:0007669"/>
    <property type="project" value="UniProtKB-SubCell"/>
</dbReference>
<dbReference type="KEGG" id="meso:BSQ44_07665"/>
<dbReference type="Pfam" id="PF02632">
    <property type="entry name" value="BioY"/>
    <property type="match status" value="1"/>
</dbReference>
<keyword evidence="2 3" id="KW-0472">Membrane</keyword>
<dbReference type="AlphaFoldDB" id="A0A1L3SYG9"/>
<evidence type="ECO:0000313" key="5">
    <source>
        <dbReference type="Proteomes" id="UP000182840"/>
    </source>
</evidence>
<sequence>MSAAIAMRPLASLAIPQSGASRFAVQALLVIGGTLLLTLSAKTKVVLGPVDMSLQTLAVLLIATAFGARLAVATVILYLVEGAMGFPVFQSTPEKGIGLAYMMGTTGGYLAGFLVMAAIAGWAADRGFDRSPFKLFGAMLVAEAVMLSMGFAWLATFIGFEKAWFFGVQPFLVPDLIKVALAAAIVPAVWSLVPRKG</sequence>
<comment type="similarity">
    <text evidence="1 2">Belongs to the BioY family.</text>
</comment>
<keyword evidence="5" id="KW-1185">Reference proteome</keyword>
<dbReference type="RefSeq" id="WP_072607923.1">
    <property type="nucleotide sequence ID" value="NZ_CP018171.1"/>
</dbReference>
<dbReference type="Gene3D" id="1.10.1760.20">
    <property type="match status" value="1"/>
</dbReference>
<evidence type="ECO:0000313" key="4">
    <source>
        <dbReference type="EMBL" id="APH74466.1"/>
    </source>
</evidence>
<dbReference type="InterPro" id="IPR003784">
    <property type="entry name" value="BioY"/>
</dbReference>
<dbReference type="PIRSF" id="PIRSF016661">
    <property type="entry name" value="BioY"/>
    <property type="match status" value="1"/>
</dbReference>
<accession>A0A1L3SYG9</accession>
<evidence type="ECO:0000256" key="3">
    <source>
        <dbReference type="SAM" id="Phobius"/>
    </source>
</evidence>
<protein>
    <recommendedName>
        <fullName evidence="2">Biotin transporter</fullName>
    </recommendedName>
</protein>
<dbReference type="OrthoDB" id="9803495at2"/>
<organism evidence="4 5">
    <name type="scientific">Aquibium oceanicum</name>
    <dbReference type="NCBI Taxonomy" id="1670800"/>
    <lineage>
        <taxon>Bacteria</taxon>
        <taxon>Pseudomonadati</taxon>
        <taxon>Pseudomonadota</taxon>
        <taxon>Alphaproteobacteria</taxon>
        <taxon>Hyphomicrobiales</taxon>
        <taxon>Phyllobacteriaceae</taxon>
        <taxon>Aquibium</taxon>
    </lineage>
</organism>
<feature type="transmembrane region" description="Helical" evidence="3">
    <location>
        <begin position="135"/>
        <end position="156"/>
    </location>
</feature>
<keyword evidence="2" id="KW-1003">Cell membrane</keyword>
<dbReference type="PANTHER" id="PTHR34295:SF1">
    <property type="entry name" value="BIOTIN TRANSPORTER BIOY"/>
    <property type="match status" value="1"/>
</dbReference>
<comment type="subcellular location">
    <subcellularLocation>
        <location evidence="2">Cell membrane</location>
        <topology evidence="2">Multi-pass membrane protein</topology>
    </subcellularLocation>
</comment>
<keyword evidence="3" id="KW-1133">Transmembrane helix</keyword>
<dbReference type="PANTHER" id="PTHR34295">
    <property type="entry name" value="BIOTIN TRANSPORTER BIOY"/>
    <property type="match status" value="1"/>
</dbReference>
<dbReference type="EMBL" id="CP018171">
    <property type="protein sequence ID" value="APH74466.1"/>
    <property type="molecule type" value="Genomic_DNA"/>
</dbReference>
<dbReference type="STRING" id="1670800.BSQ44_07665"/>
<feature type="transmembrane region" description="Helical" evidence="3">
    <location>
        <begin position="176"/>
        <end position="193"/>
    </location>
</feature>
<feature type="transmembrane region" description="Helical" evidence="3">
    <location>
        <begin position="20"/>
        <end position="39"/>
    </location>
</feature>
<evidence type="ECO:0000256" key="2">
    <source>
        <dbReference type="PIRNR" id="PIRNR016661"/>
    </source>
</evidence>
<feature type="transmembrane region" description="Helical" evidence="3">
    <location>
        <begin position="59"/>
        <end position="80"/>
    </location>
</feature>
<reference evidence="5" key="1">
    <citation type="submission" date="2016-11" db="EMBL/GenBank/DDBJ databases">
        <title>Mesorhizobium oceanicum sp. nov., isolated from deep seawater in South China Sea.</title>
        <authorList>
            <person name="Fu G.-Y."/>
        </authorList>
    </citation>
    <scope>NUCLEOTIDE SEQUENCE [LARGE SCALE GENOMIC DNA]</scope>
    <source>
        <strain evidence="5">B7</strain>
    </source>
</reference>
<keyword evidence="2" id="KW-0813">Transport</keyword>
<proteinExistence type="inferred from homology"/>
<evidence type="ECO:0000256" key="1">
    <source>
        <dbReference type="ARBA" id="ARBA00010692"/>
    </source>
</evidence>